<evidence type="ECO:0000313" key="3">
    <source>
        <dbReference type="EMBL" id="ARE60814.1"/>
    </source>
</evidence>
<dbReference type="Gene3D" id="1.25.40.10">
    <property type="entry name" value="Tetratricopeptide repeat domain"/>
    <property type="match status" value="1"/>
</dbReference>
<feature type="repeat" description="TPR" evidence="1">
    <location>
        <begin position="188"/>
        <end position="221"/>
    </location>
</feature>
<evidence type="ECO:0000259" key="2">
    <source>
        <dbReference type="Pfam" id="PF19694"/>
    </source>
</evidence>
<dbReference type="KEGG" id="pary:A4V02_13815"/>
<dbReference type="Proteomes" id="UP000186351">
    <property type="component" value="Chromosome"/>
</dbReference>
<evidence type="ECO:0000313" key="4">
    <source>
        <dbReference type="Proteomes" id="UP000186351"/>
    </source>
</evidence>
<dbReference type="PROSITE" id="PS50005">
    <property type="entry name" value="TPR"/>
    <property type="match status" value="1"/>
</dbReference>
<accession>A0A1V0QEJ2</accession>
<dbReference type="Pfam" id="PF08238">
    <property type="entry name" value="Sel1"/>
    <property type="match status" value="4"/>
</dbReference>
<dbReference type="InterPro" id="IPR019734">
    <property type="entry name" value="TPR_rpt"/>
</dbReference>
<dbReference type="PANTHER" id="PTHR43628">
    <property type="entry name" value="ACTIVATOR OF C KINASE PROTEIN 1-RELATED"/>
    <property type="match status" value="1"/>
</dbReference>
<dbReference type="InterPro" id="IPR045676">
    <property type="entry name" value="DUF6194"/>
</dbReference>
<keyword evidence="4" id="KW-1185">Reference proteome</keyword>
<dbReference type="EMBL" id="CP015402">
    <property type="protein sequence ID" value="ARE60814.1"/>
    <property type="molecule type" value="Genomic_DNA"/>
</dbReference>
<dbReference type="InterPro" id="IPR011990">
    <property type="entry name" value="TPR-like_helical_dom_sf"/>
</dbReference>
<dbReference type="OrthoDB" id="9783727at2"/>
<gene>
    <name evidence="3" type="ORF">A4V02_13815</name>
</gene>
<accession>A0A1Z2XIW3</accession>
<proteinExistence type="predicted"/>
<dbReference type="Pfam" id="PF19694">
    <property type="entry name" value="DUF6194"/>
    <property type="match status" value="1"/>
</dbReference>
<dbReference type="InterPro" id="IPR052945">
    <property type="entry name" value="Mitotic_Regulator"/>
</dbReference>
<protein>
    <recommendedName>
        <fullName evidence="2">DUF6194 domain-containing protein</fullName>
    </recommendedName>
</protein>
<dbReference type="PANTHER" id="PTHR43628:SF1">
    <property type="entry name" value="CHITIN SYNTHASE REGULATORY FACTOR 2-RELATED"/>
    <property type="match status" value="1"/>
</dbReference>
<name>A0A1V0QEJ2_9BACT</name>
<dbReference type="SUPFAM" id="SSF81901">
    <property type="entry name" value="HCP-like"/>
    <property type="match status" value="1"/>
</dbReference>
<dbReference type="RefSeq" id="WP_084274029.1">
    <property type="nucleotide sequence ID" value="NZ_CAJTAP010000018.1"/>
</dbReference>
<dbReference type="SMART" id="SM00671">
    <property type="entry name" value="SEL1"/>
    <property type="match status" value="4"/>
</dbReference>
<feature type="domain" description="DUF6194" evidence="2">
    <location>
        <begin position="4"/>
        <end position="149"/>
    </location>
</feature>
<dbReference type="InterPro" id="IPR006597">
    <property type="entry name" value="Sel1-like"/>
</dbReference>
<dbReference type="STRING" id="1796646.A4V02_13815"/>
<reference evidence="4" key="1">
    <citation type="submission" date="2016-04" db="EMBL/GenBank/DDBJ databases">
        <title>Complete Genome Sequences of Twelve Strains of a Stable Defined Moderately Diverse Mouse Microbiota 2 (sDMDMm2).</title>
        <authorList>
            <person name="Uchimura Y."/>
            <person name="Wyss M."/>
            <person name="Brugiroux S."/>
            <person name="Limenitakis J.P."/>
            <person name="Stecher B."/>
            <person name="McCoy K.D."/>
            <person name="Macpherson A.J."/>
        </authorList>
    </citation>
    <scope>NUCLEOTIDE SEQUENCE [LARGE SCALE GENOMIC DNA]</scope>
    <source>
        <strain evidence="4">YL27</strain>
    </source>
</reference>
<dbReference type="AlphaFoldDB" id="A0A1V0QEJ2"/>
<organism evidence="3 4">
    <name type="scientific">Muribaculum intestinale</name>
    <dbReference type="NCBI Taxonomy" id="1796646"/>
    <lineage>
        <taxon>Bacteria</taxon>
        <taxon>Pseudomonadati</taxon>
        <taxon>Bacteroidota</taxon>
        <taxon>Bacteroidia</taxon>
        <taxon>Bacteroidales</taxon>
        <taxon>Muribaculaceae</taxon>
        <taxon>Muribaculum</taxon>
    </lineage>
</organism>
<evidence type="ECO:0000256" key="1">
    <source>
        <dbReference type="PROSITE-ProRule" id="PRU00339"/>
    </source>
</evidence>
<keyword evidence="1" id="KW-0802">TPR repeat</keyword>
<sequence>MAITPDDILKYCLDNLEGLVEVNSWGERGVFYNPGGVLKRGVYVLTIKEKDGDNDRASRLDREDVWRVNIGVRKQTFRTLFAELPQRPNKGCIVDMPYDFTAKDVIMPHPVYAWMGWICALTPSDATFELLKPYILESYEYAKEKFSKKMGGTVNRLSENSDRTSVIRESIKRYNDIVESNESFCMKDEAWYMMGLAYQELSDFKKAFTCFKKAAEMNYDEAFVKMGDAYMDGLGVKQNPAMAFRWYRKGADMGEMNAKLRLADCYKHGTGCKADYSKAMEQYLHLAERTGRYWQRYADGIGTALYEIGNMYLLGSGVPIDLKKAAKYFRLAAKKGNRNAESALKKEIFKTLE</sequence>
<dbReference type="GeneID" id="65536648"/>